<keyword evidence="2" id="KW-0812">Transmembrane</keyword>
<feature type="transmembrane region" description="Helical" evidence="2">
    <location>
        <begin position="64"/>
        <end position="82"/>
    </location>
</feature>
<name>A0A4V1X995_9PEZI</name>
<comment type="caution">
    <text evidence="3">The sequence shown here is derived from an EMBL/GenBank/DDBJ whole genome shotgun (WGS) entry which is preliminary data.</text>
</comment>
<protein>
    <submittedName>
        <fullName evidence="3">Uncharacterized protein</fullName>
    </submittedName>
</protein>
<dbReference type="OrthoDB" id="5593235at2759"/>
<sequence>MAGSRRSQETSRHLMSDEVRFSDENDRSDFSFIPVEPKLATSQSRIRQSWMYSHCLGRLTGKHYFIGLAALLVIMVFCINPYRSPFTAHQSSEVATGTPEPSPSHGGSKPASDEKFGIGRLAETSKPEDKSGTKEKGVKETDEPYKLCTTWPVNKDGTYTPQPKTSPKLHLDSYAPEGGWKKPKGIAVVAMIFYGRKRNVDILDCYLRQNLASNGGYLDEVWFMVHTTVQDDVEWLENLAATEPGYKFVDLGDCTTGNYGCMWEYAVADDTIYIKIDDDILYIHHDAIPQLVHTRLAQPHPFAISTQLVNGPVTGIQQYSFGATHPFLPDPRPRSARRAVETWRPVEMGLYPSDSTKNLPAEEGESDKKTPVDLAPSYAGHAWLLLSDSPRSSIDLLRTPMGYWNEHRIADIAHGIGWTSWGVAAQSAYSLLHNIATNQMSRYHWGRAIDFGFPTTSSNEDNHSKSSNIDFFDGKGSSIGLAHAQAYAKATTAKSKSTTPPPPGGEQLFDMQYVRYNLNFVAIWGRDVRDSLPIGAADEEELSQTIPRRLGRPFVIDTRAVVGHHSFFTQREGIERTDLLDRWRALANEVACDASRGSGPKAPFDGRCPGF</sequence>
<proteinExistence type="predicted"/>
<evidence type="ECO:0000256" key="2">
    <source>
        <dbReference type="SAM" id="Phobius"/>
    </source>
</evidence>
<keyword evidence="2" id="KW-0472">Membrane</keyword>
<dbReference type="AlphaFoldDB" id="A0A4V1X995"/>
<dbReference type="Proteomes" id="UP000293360">
    <property type="component" value="Unassembled WGS sequence"/>
</dbReference>
<organism evidence="3 4">
    <name type="scientific">Monosporascus ibericus</name>
    <dbReference type="NCBI Taxonomy" id="155417"/>
    <lineage>
        <taxon>Eukaryota</taxon>
        <taxon>Fungi</taxon>
        <taxon>Dikarya</taxon>
        <taxon>Ascomycota</taxon>
        <taxon>Pezizomycotina</taxon>
        <taxon>Sordariomycetes</taxon>
        <taxon>Xylariomycetidae</taxon>
        <taxon>Xylariales</taxon>
        <taxon>Xylariales incertae sedis</taxon>
        <taxon>Monosporascus</taxon>
    </lineage>
</organism>
<feature type="region of interest" description="Disordered" evidence="1">
    <location>
        <begin position="91"/>
        <end position="141"/>
    </location>
</feature>
<evidence type="ECO:0000256" key="1">
    <source>
        <dbReference type="SAM" id="MobiDB-lite"/>
    </source>
</evidence>
<dbReference type="EMBL" id="QJNU01000656">
    <property type="protein sequence ID" value="RYO90582.1"/>
    <property type="molecule type" value="Genomic_DNA"/>
</dbReference>
<feature type="region of interest" description="Disordered" evidence="1">
    <location>
        <begin position="1"/>
        <end position="20"/>
    </location>
</feature>
<feature type="region of interest" description="Disordered" evidence="1">
    <location>
        <begin position="351"/>
        <end position="371"/>
    </location>
</feature>
<gene>
    <name evidence="3" type="ORF">DL764_008422</name>
</gene>
<keyword evidence="4" id="KW-1185">Reference proteome</keyword>
<accession>A0A4V1X995</accession>
<dbReference type="STRING" id="155417.A0A4V1X995"/>
<evidence type="ECO:0000313" key="4">
    <source>
        <dbReference type="Proteomes" id="UP000293360"/>
    </source>
</evidence>
<evidence type="ECO:0000313" key="3">
    <source>
        <dbReference type="EMBL" id="RYO90582.1"/>
    </source>
</evidence>
<feature type="compositionally biased region" description="Basic and acidic residues" evidence="1">
    <location>
        <begin position="111"/>
        <end position="141"/>
    </location>
</feature>
<reference evidence="3 4" key="1">
    <citation type="submission" date="2018-06" db="EMBL/GenBank/DDBJ databases">
        <title>Complete Genomes of Monosporascus.</title>
        <authorList>
            <person name="Robinson A.J."/>
            <person name="Natvig D.O."/>
        </authorList>
    </citation>
    <scope>NUCLEOTIDE SEQUENCE [LARGE SCALE GENOMIC DNA]</scope>
    <source>
        <strain evidence="3 4">CBS 110550</strain>
    </source>
</reference>
<keyword evidence="2" id="KW-1133">Transmembrane helix</keyword>